<dbReference type="Pfam" id="PF13883">
    <property type="entry name" value="CREG_beta-barrel"/>
    <property type="match status" value="1"/>
</dbReference>
<dbReference type="Gene3D" id="2.30.110.10">
    <property type="entry name" value="Electron Transport, Fmn-binding Protein, Chain A"/>
    <property type="match status" value="1"/>
</dbReference>
<evidence type="ECO:0000313" key="2">
    <source>
        <dbReference type="EMBL" id="MBB6101098.1"/>
    </source>
</evidence>
<dbReference type="InterPro" id="IPR012349">
    <property type="entry name" value="Split_barrel_FMN-bd"/>
</dbReference>
<dbReference type="GO" id="GO:0005737">
    <property type="term" value="C:cytoplasm"/>
    <property type="evidence" value="ECO:0007669"/>
    <property type="project" value="UniProtKB-ARBA"/>
</dbReference>
<dbReference type="PANTHER" id="PTHR13343">
    <property type="entry name" value="CREG1 PROTEIN"/>
    <property type="match status" value="1"/>
</dbReference>
<dbReference type="EMBL" id="JACHBW010000002">
    <property type="protein sequence ID" value="MBB6101098.1"/>
    <property type="molecule type" value="Genomic_DNA"/>
</dbReference>
<feature type="domain" description="CREG-like beta-barrel" evidence="1">
    <location>
        <begin position="26"/>
        <end position="159"/>
    </location>
</feature>
<sequence length="237" mass="26051">MHGDFIDISSTEDDSLKIPAHAPLDLLHQAPAGTLATHAREPQGFPYPTLLPFATDARHRPVILVSRLAEHTRNLQEDPRAGFLVAQTSGEDVLGAPRMTLIGRFEPCGEGADGALARRYLRYHPDAARYLALGDFTFWTLQVERLRYIGGFGAMGWLDGVELDTLDPVPAEEEEALVRFAATHPARREGLTLLGVDRHGADWRIDGRRMRHPFEAPQLDSASLHGALANSLAAHSN</sequence>
<evidence type="ECO:0000259" key="1">
    <source>
        <dbReference type="Pfam" id="PF13883"/>
    </source>
</evidence>
<evidence type="ECO:0000313" key="3">
    <source>
        <dbReference type="Proteomes" id="UP000571554"/>
    </source>
</evidence>
<reference evidence="2 3" key="1">
    <citation type="submission" date="2020-08" db="EMBL/GenBank/DDBJ databases">
        <title>Above-ground endophytic microbial communities from plants in different locations in the United States.</title>
        <authorList>
            <person name="Frank C."/>
        </authorList>
    </citation>
    <scope>NUCLEOTIDE SEQUENCE [LARGE SCALE GENOMIC DNA]</scope>
    <source>
        <strain evidence="2 3">WP4_2_2</strain>
    </source>
</reference>
<dbReference type="InterPro" id="IPR037119">
    <property type="entry name" value="Haem_oxidase_HugZ-like_sf"/>
</dbReference>
<keyword evidence="3" id="KW-1185">Reference proteome</keyword>
<dbReference type="Gene3D" id="3.20.180.10">
    <property type="entry name" value="PNP-oxidase-like"/>
    <property type="match status" value="1"/>
</dbReference>
<dbReference type="AlphaFoldDB" id="A0A7W9WRX2"/>
<proteinExistence type="predicted"/>
<organism evidence="2 3">
    <name type="scientific">Paraburkholderia bannensis</name>
    <dbReference type="NCBI Taxonomy" id="765414"/>
    <lineage>
        <taxon>Bacteria</taxon>
        <taxon>Pseudomonadati</taxon>
        <taxon>Pseudomonadota</taxon>
        <taxon>Betaproteobacteria</taxon>
        <taxon>Burkholderiales</taxon>
        <taxon>Burkholderiaceae</taxon>
        <taxon>Paraburkholderia</taxon>
    </lineage>
</organism>
<name>A0A7W9WRX2_9BURK</name>
<protein>
    <recommendedName>
        <fullName evidence="1">CREG-like beta-barrel domain-containing protein</fullName>
    </recommendedName>
</protein>
<dbReference type="RefSeq" id="WP_183722107.1">
    <property type="nucleotide sequence ID" value="NZ_JACHBW010000002.1"/>
</dbReference>
<dbReference type="PANTHER" id="PTHR13343:SF17">
    <property type="entry name" value="CELLULAR REPRESSOR OF E1A-STIMULATED GENES, ISOFORM A"/>
    <property type="match status" value="1"/>
</dbReference>
<dbReference type="SUPFAM" id="SSF50475">
    <property type="entry name" value="FMN-binding split barrel"/>
    <property type="match status" value="1"/>
</dbReference>
<dbReference type="InterPro" id="IPR055343">
    <property type="entry name" value="CREG_beta-barrel"/>
</dbReference>
<comment type="caution">
    <text evidence="2">The sequence shown here is derived from an EMBL/GenBank/DDBJ whole genome shotgun (WGS) entry which is preliminary data.</text>
</comment>
<accession>A0A7W9WRX2</accession>
<gene>
    <name evidence="2" type="ORF">F4827_000924</name>
</gene>
<dbReference type="Proteomes" id="UP000571554">
    <property type="component" value="Unassembled WGS sequence"/>
</dbReference>